<feature type="signal peptide" evidence="1">
    <location>
        <begin position="1"/>
        <end position="18"/>
    </location>
</feature>
<reference evidence="2" key="1">
    <citation type="submission" date="2023-03" db="EMBL/GenBank/DDBJ databases">
        <title>Massive genome expansion in bonnet fungi (Mycena s.s.) driven by repeated elements and novel gene families across ecological guilds.</title>
        <authorList>
            <consortium name="Lawrence Berkeley National Laboratory"/>
            <person name="Harder C.B."/>
            <person name="Miyauchi S."/>
            <person name="Viragh M."/>
            <person name="Kuo A."/>
            <person name="Thoen E."/>
            <person name="Andreopoulos B."/>
            <person name="Lu D."/>
            <person name="Skrede I."/>
            <person name="Drula E."/>
            <person name="Henrissat B."/>
            <person name="Morin E."/>
            <person name="Kohler A."/>
            <person name="Barry K."/>
            <person name="LaButti K."/>
            <person name="Morin E."/>
            <person name="Salamov A."/>
            <person name="Lipzen A."/>
            <person name="Mereny Z."/>
            <person name="Hegedus B."/>
            <person name="Baldrian P."/>
            <person name="Stursova M."/>
            <person name="Weitz H."/>
            <person name="Taylor A."/>
            <person name="Grigoriev I.V."/>
            <person name="Nagy L.G."/>
            <person name="Martin F."/>
            <person name="Kauserud H."/>
        </authorList>
    </citation>
    <scope>NUCLEOTIDE SEQUENCE</scope>
    <source>
        <strain evidence="2">CBHHK188m</strain>
    </source>
</reference>
<proteinExistence type="predicted"/>
<evidence type="ECO:0000313" key="2">
    <source>
        <dbReference type="EMBL" id="KAJ7723303.1"/>
    </source>
</evidence>
<dbReference type="EMBL" id="JARJLG010000249">
    <property type="protein sequence ID" value="KAJ7723303.1"/>
    <property type="molecule type" value="Genomic_DNA"/>
</dbReference>
<keyword evidence="1" id="KW-0732">Signal</keyword>
<dbReference type="Pfam" id="PF19271">
    <property type="entry name" value="Nis1"/>
    <property type="match status" value="1"/>
</dbReference>
<organism evidence="2 3">
    <name type="scientific">Mycena maculata</name>
    <dbReference type="NCBI Taxonomy" id="230809"/>
    <lineage>
        <taxon>Eukaryota</taxon>
        <taxon>Fungi</taxon>
        <taxon>Dikarya</taxon>
        <taxon>Basidiomycota</taxon>
        <taxon>Agaricomycotina</taxon>
        <taxon>Agaricomycetes</taxon>
        <taxon>Agaricomycetidae</taxon>
        <taxon>Agaricales</taxon>
        <taxon>Marasmiineae</taxon>
        <taxon>Mycenaceae</taxon>
        <taxon>Mycena</taxon>
    </lineage>
</organism>
<feature type="chain" id="PRO_5042198437" evidence="1">
    <location>
        <begin position="19"/>
        <end position="150"/>
    </location>
</feature>
<accession>A0AAD7HLF4</accession>
<keyword evidence="3" id="KW-1185">Reference proteome</keyword>
<protein>
    <submittedName>
        <fullName evidence="2">Uncharacterized protein</fullName>
    </submittedName>
</protein>
<evidence type="ECO:0000313" key="3">
    <source>
        <dbReference type="Proteomes" id="UP001215280"/>
    </source>
</evidence>
<sequence>MKFISSVVLSCMAVGALSQGIRIGAPLNGTTVKPGSQIIVEVDKPDTLTGSTELALVIGFLNCFSDPCPSPMDRIGDILYNGSYRPQFHTNTGIWKLPYQNFTVTVPESASCGDAQLSVIHFSLVGAGPFPFLQSRNITLVVERKIEEYI</sequence>
<dbReference type="Proteomes" id="UP001215280">
    <property type="component" value="Unassembled WGS sequence"/>
</dbReference>
<gene>
    <name evidence="2" type="ORF">DFH07DRAFT_759603</name>
</gene>
<evidence type="ECO:0000256" key="1">
    <source>
        <dbReference type="SAM" id="SignalP"/>
    </source>
</evidence>
<comment type="caution">
    <text evidence="2">The sequence shown here is derived from an EMBL/GenBank/DDBJ whole genome shotgun (WGS) entry which is preliminary data.</text>
</comment>
<dbReference type="InterPro" id="IPR045469">
    <property type="entry name" value="Nis1"/>
</dbReference>
<dbReference type="AlphaFoldDB" id="A0AAD7HLF4"/>
<name>A0AAD7HLF4_9AGAR</name>